<dbReference type="Proteomes" id="UP000886076">
    <property type="component" value="Unassembled WGS sequence"/>
</dbReference>
<dbReference type="EMBL" id="DSFH01000017">
    <property type="protein sequence ID" value="HEW63602.1"/>
    <property type="molecule type" value="Genomic_DNA"/>
</dbReference>
<dbReference type="SUPFAM" id="SSF50475">
    <property type="entry name" value="FMN-binding split barrel"/>
    <property type="match status" value="1"/>
</dbReference>
<dbReference type="FunFam" id="3.40.1670.10:FF:000003">
    <property type="entry name" value="Phenolic acid decarboxylase"/>
    <property type="match status" value="1"/>
</dbReference>
<evidence type="ECO:0000256" key="1">
    <source>
        <dbReference type="ARBA" id="ARBA00001936"/>
    </source>
</evidence>
<dbReference type="NCBIfam" id="TIGR00148">
    <property type="entry name" value="UbiD family decarboxylase"/>
    <property type="match status" value="1"/>
</dbReference>
<dbReference type="InterPro" id="IPR002830">
    <property type="entry name" value="UbiD"/>
</dbReference>
<dbReference type="Pfam" id="PF20696">
    <property type="entry name" value="UbiD_C"/>
    <property type="match status" value="1"/>
</dbReference>
<dbReference type="AlphaFoldDB" id="A0A7C2VQ32"/>
<reference evidence="13" key="2">
    <citation type="submission" date="2020-10" db="EMBL/GenBank/DDBJ databases">
        <title>Fervidococcus fontis strain 3639Fd - the first crenarchaeon capable of growth on lipids.</title>
        <authorList>
            <person name="Kochetkova T.V."/>
            <person name="Elcheninov A.G."/>
            <person name="Toschakov S.V."/>
            <person name="Kublanov I.V."/>
        </authorList>
    </citation>
    <scope>NUCLEOTIDE SEQUENCE</scope>
    <source>
        <strain evidence="13">3639Fd</strain>
    </source>
</reference>
<feature type="domain" description="3-octaprenyl-4-hydroxybenzoate carboxy-lyase-like Rift-related" evidence="9">
    <location>
        <begin position="120"/>
        <end position="319"/>
    </location>
</feature>
<dbReference type="PANTHER" id="PTHR30108">
    <property type="entry name" value="3-OCTAPRENYL-4-HYDROXYBENZOATE CARBOXY-LYASE-RELATED"/>
    <property type="match status" value="1"/>
</dbReference>
<dbReference type="SUPFAM" id="SSF143968">
    <property type="entry name" value="UbiD C-terminal domain-like"/>
    <property type="match status" value="1"/>
</dbReference>
<evidence type="ECO:0000256" key="5">
    <source>
        <dbReference type="ARBA" id="ARBA00049583"/>
    </source>
</evidence>
<dbReference type="Gene3D" id="3.40.1670.10">
    <property type="entry name" value="UbiD C-terminal domain-like"/>
    <property type="match status" value="1"/>
</dbReference>
<dbReference type="EC" id="4.1.1.126" evidence="6"/>
<dbReference type="GO" id="GO:0016831">
    <property type="term" value="F:carboxy-lyase activity"/>
    <property type="evidence" value="ECO:0007669"/>
    <property type="project" value="InterPro"/>
</dbReference>
<comment type="function">
    <text evidence="5">Catalyzes the conversion of trans-anhydromevalonate 5-phosphate (tAHMP) into isopentenyl phosphate. Involved in the archaeal mevalonate (MVA) pathway, which provides fundamental precursors for isoprenoid biosynthesis, such as isopentenyl diphosphate (IPP) and dimethylallyl diphosphate (DMAPP).</text>
</comment>
<comment type="cofactor">
    <cofactor evidence="8">
        <name>prenylated FMN</name>
        <dbReference type="ChEBI" id="CHEBI:87746"/>
    </cofactor>
</comment>
<evidence type="ECO:0000256" key="7">
    <source>
        <dbReference type="ARBA" id="ARBA00049754"/>
    </source>
</evidence>
<gene>
    <name evidence="12" type="ORF">ENO39_00875</name>
    <name evidence="13" type="ORF">IOK49_05565</name>
</gene>
<dbReference type="EMBL" id="JADEZV010000003">
    <property type="protein sequence ID" value="MBE9391536.1"/>
    <property type="molecule type" value="Genomic_DNA"/>
</dbReference>
<reference evidence="12" key="1">
    <citation type="journal article" date="2020" name="mSystems">
        <title>Genome- and Community-Level Interaction Insights into Carbon Utilization and Element Cycling Functions of Hydrothermarchaeota in Hydrothermal Sediment.</title>
        <authorList>
            <person name="Zhou Z."/>
            <person name="Liu Y."/>
            <person name="Xu W."/>
            <person name="Pan J."/>
            <person name="Luo Z.H."/>
            <person name="Li M."/>
        </authorList>
    </citation>
    <scope>NUCLEOTIDE SEQUENCE [LARGE SCALE GENOMIC DNA]</scope>
    <source>
        <strain evidence="12">SpSt-1261</strain>
    </source>
</reference>
<dbReference type="InterPro" id="IPR049383">
    <property type="entry name" value="UbiD-like_N"/>
</dbReference>
<dbReference type="Pfam" id="PF01977">
    <property type="entry name" value="UbiD"/>
    <property type="match status" value="1"/>
</dbReference>
<name>A0A7C2VQ32_9CREN</name>
<comment type="similarity">
    <text evidence="3">Belongs to the UbiD family.</text>
</comment>
<evidence type="ECO:0000256" key="2">
    <source>
        <dbReference type="ARBA" id="ARBA00005092"/>
    </source>
</evidence>
<dbReference type="InterPro" id="IPR048304">
    <property type="entry name" value="UbiD_Rift_dom"/>
</dbReference>
<comment type="pathway">
    <text evidence="2">Isoprenoid biosynthesis; isopentenyl diphosphate biosynthesis via mevalonate pathway.</text>
</comment>
<proteinExistence type="inferred from homology"/>
<comment type="cofactor">
    <cofactor evidence="1">
        <name>Mn(2+)</name>
        <dbReference type="ChEBI" id="CHEBI:29035"/>
    </cofactor>
</comment>
<organism evidence="12">
    <name type="scientific">Fervidicoccus fontis</name>
    <dbReference type="NCBI Taxonomy" id="683846"/>
    <lineage>
        <taxon>Archaea</taxon>
        <taxon>Thermoproteota</taxon>
        <taxon>Thermoprotei</taxon>
        <taxon>Fervidicoccales</taxon>
        <taxon>Fervidicoccaceae</taxon>
        <taxon>Fervidicoccus</taxon>
    </lineage>
</organism>
<evidence type="ECO:0000313" key="13">
    <source>
        <dbReference type="EMBL" id="MBE9391536.1"/>
    </source>
</evidence>
<dbReference type="GO" id="GO:0005737">
    <property type="term" value="C:cytoplasm"/>
    <property type="evidence" value="ECO:0007669"/>
    <property type="project" value="TreeGrafter"/>
</dbReference>
<evidence type="ECO:0000259" key="11">
    <source>
        <dbReference type="Pfam" id="PF20696"/>
    </source>
</evidence>
<dbReference type="PANTHER" id="PTHR30108:SF17">
    <property type="entry name" value="FERULIC ACID DECARBOXYLASE 1"/>
    <property type="match status" value="1"/>
</dbReference>
<evidence type="ECO:0000256" key="8">
    <source>
        <dbReference type="ARBA" id="ARBA00049936"/>
    </source>
</evidence>
<accession>A0A7C2VQ32</accession>
<evidence type="ECO:0000313" key="12">
    <source>
        <dbReference type="EMBL" id="HEW63602.1"/>
    </source>
</evidence>
<feature type="domain" description="3-octaprenyl-4-hydroxybenzoate carboxy-lyase-like C-terminal" evidence="11">
    <location>
        <begin position="326"/>
        <end position="449"/>
    </location>
</feature>
<comment type="catalytic activity">
    <reaction evidence="4">
        <text>(2E)-3-methyl-5-phosphooxypent-2-enoate + H(+) = isopentenyl phosphate + CO2</text>
        <dbReference type="Rhea" id="RHEA:78971"/>
        <dbReference type="ChEBI" id="CHEBI:15378"/>
        <dbReference type="ChEBI" id="CHEBI:16526"/>
        <dbReference type="ChEBI" id="CHEBI:65078"/>
        <dbReference type="ChEBI" id="CHEBI:229665"/>
        <dbReference type="EC" id="4.1.1.126"/>
    </reaction>
    <physiologicalReaction direction="left-to-right" evidence="4">
        <dbReference type="Rhea" id="RHEA:78972"/>
    </physiologicalReaction>
</comment>
<dbReference type="Proteomes" id="UP000652307">
    <property type="component" value="Unassembled WGS sequence"/>
</dbReference>
<evidence type="ECO:0000259" key="9">
    <source>
        <dbReference type="Pfam" id="PF01977"/>
    </source>
</evidence>
<protein>
    <recommendedName>
        <fullName evidence="7">Anhydromevalonate phosphate decarboxylase</fullName>
        <ecNumber evidence="6">4.1.1.126</ecNumber>
    </recommendedName>
</protein>
<dbReference type="InterPro" id="IPR049381">
    <property type="entry name" value="UbiD-like_C"/>
</dbReference>
<dbReference type="Pfam" id="PF20695">
    <property type="entry name" value="UbiD_N"/>
    <property type="match status" value="1"/>
</dbReference>
<evidence type="ECO:0000256" key="4">
    <source>
        <dbReference type="ARBA" id="ARBA00049054"/>
    </source>
</evidence>
<comment type="caution">
    <text evidence="12">The sequence shown here is derived from an EMBL/GenBank/DDBJ whole genome shotgun (WGS) entry which is preliminary data.</text>
</comment>
<evidence type="ECO:0000256" key="6">
    <source>
        <dbReference type="ARBA" id="ARBA00049727"/>
    </source>
</evidence>
<evidence type="ECO:0000256" key="3">
    <source>
        <dbReference type="ARBA" id="ARBA00010021"/>
    </source>
</evidence>
<feature type="domain" description="3-octaprenyl-4-hydroxybenzoate carboxy-lyase-like N-terminal" evidence="10">
    <location>
        <begin position="11"/>
        <end position="88"/>
    </location>
</feature>
<sequence length="493" mass="55408">MNPLLGIKEYVEWLEERELLVRVKEPLSPILEIPYFLRKVMYSSGPAVLFESVKGFEGWRVCGNLFPSVFTISSALGINSFEEISERLISLITHQQAQGITEKIKAFSDASKLLGYFPKKVNKAEFEEKVIEGKDNPLDKIPFFKTWPMDGGRYATFPMVITKDPAKGIINMGVYRVMIVNGRKGIIHWQVHKRGAMAYSVTKEMKAKEMPVAIIIGSDPGTMISAVSPVPYPIDKMLFAGMVRGRGVELFELDNGIPVPSNSEIVIEGSVRVDELASEGPFGDHWGYYDTPTEMYPVFTVERVYMRENPIYYGSVTGLPPLEDAVMGKIVEKMFKPFIKLLLPEVVDISYPVYGIFQGMVVVSIKKRYPGQAKKVMNALWGLAQSSLTKIVIVVDEDIDVNNLDKVIWAVSSNVEPQRDVVVIPYTHTDALDPASISHSYGGKLGIDATRKLPEENFGREWPKIVEDDKNVKEKIDPLVEKLLKSFKGLDRF</sequence>
<evidence type="ECO:0000259" key="10">
    <source>
        <dbReference type="Pfam" id="PF20695"/>
    </source>
</evidence>